<sequence length="328" mass="36786">MTNTPDDKILYGKALWQQVETITGSAKACGALKTIPTHCETREVYCRGGKCSERKSSDSTISFQVRIVENLTRKSKDVQQRAKQEPDTKDFNKRLFNPFLPHEPALYVGELTDHYRCLLNKFNVMDHHILMVTSRFEPQQTPLDIEDFLAAQICLQAQNGLVFYNSGPVAGASVEHKHLQMIPLPQAHTAIGTFPFDGLLSSASVADNPTETALPFSHRVVTTETIATEFSSMNPIEALKETAERNHKNYHRLLTDLKLSSGSDGRMPPHNMLMTRDYLWVIPRRKSSHEGLAVNALGFAGMLLVRDKNQLGQLDRIGCLELLKAVTR</sequence>
<dbReference type="GO" id="GO:0005524">
    <property type="term" value="F:ATP binding"/>
    <property type="evidence" value="ECO:0007669"/>
    <property type="project" value="InterPro"/>
</dbReference>
<name>A0A0F9EZ57_9ZZZZ</name>
<accession>A0A0F9EZ57</accession>
<dbReference type="AlphaFoldDB" id="A0A0F9EZ57"/>
<dbReference type="InterPro" id="IPR019200">
    <property type="entry name" value="ATP_adenylylTrfase_C"/>
</dbReference>
<comment type="caution">
    <text evidence="3">The sequence shown here is derived from an EMBL/GenBank/DDBJ whole genome shotgun (WGS) entry which is preliminary data.</text>
</comment>
<dbReference type="SUPFAM" id="SSF54197">
    <property type="entry name" value="HIT-like"/>
    <property type="match status" value="1"/>
</dbReference>
<dbReference type="PANTHER" id="PTHR38420:SF1">
    <property type="entry name" value="PUTATIVE (AFU_ORTHOLOGUE AFUA_5G14690)-RELATED"/>
    <property type="match status" value="1"/>
</dbReference>
<dbReference type="EMBL" id="LAZR01034865">
    <property type="protein sequence ID" value="KKL30630.1"/>
    <property type="molecule type" value="Genomic_DNA"/>
</dbReference>
<feature type="domain" description="ATP adenylyltransferase C-terminal" evidence="1">
    <location>
        <begin position="213"/>
        <end position="326"/>
    </location>
</feature>
<evidence type="ECO:0000259" key="2">
    <source>
        <dbReference type="Pfam" id="PF19327"/>
    </source>
</evidence>
<dbReference type="InterPro" id="IPR045759">
    <property type="entry name" value="Ap4A_phos1/2_N"/>
</dbReference>
<protein>
    <submittedName>
        <fullName evidence="3">Uncharacterized protein</fullName>
    </submittedName>
</protein>
<dbReference type="PANTHER" id="PTHR38420">
    <property type="entry name" value="AP-4-A PHOSPHORYLASE II"/>
    <property type="match status" value="1"/>
</dbReference>
<feature type="domain" description="Ap4A phosphorylase 1/2 N-terminal" evidence="2">
    <location>
        <begin position="10"/>
        <end position="200"/>
    </location>
</feature>
<dbReference type="PIRSF" id="PIRSF000846">
    <property type="entry name" value="ATP_adenylyltr"/>
    <property type="match status" value="1"/>
</dbReference>
<dbReference type="InterPro" id="IPR036265">
    <property type="entry name" value="HIT-like_sf"/>
</dbReference>
<organism evidence="3">
    <name type="scientific">marine sediment metagenome</name>
    <dbReference type="NCBI Taxonomy" id="412755"/>
    <lineage>
        <taxon>unclassified sequences</taxon>
        <taxon>metagenomes</taxon>
        <taxon>ecological metagenomes</taxon>
    </lineage>
</organism>
<dbReference type="Pfam" id="PF09830">
    <property type="entry name" value="ATP_transf"/>
    <property type="match status" value="1"/>
</dbReference>
<proteinExistence type="predicted"/>
<evidence type="ECO:0000313" key="3">
    <source>
        <dbReference type="EMBL" id="KKL30630.1"/>
    </source>
</evidence>
<dbReference type="InterPro" id="IPR009163">
    <property type="entry name" value="Ap4A_phos1/2"/>
</dbReference>
<evidence type="ECO:0000259" key="1">
    <source>
        <dbReference type="Pfam" id="PF09830"/>
    </source>
</evidence>
<dbReference type="InterPro" id="IPR043171">
    <property type="entry name" value="Ap4A_phos1/2-like"/>
</dbReference>
<dbReference type="GO" id="GO:0009117">
    <property type="term" value="P:nucleotide metabolic process"/>
    <property type="evidence" value="ECO:0007669"/>
    <property type="project" value="InterPro"/>
</dbReference>
<gene>
    <name evidence="3" type="ORF">LCGC14_2368540</name>
</gene>
<dbReference type="GO" id="GO:0003877">
    <property type="term" value="F:ATP:ADP adenylyltransferase activity"/>
    <property type="evidence" value="ECO:0007669"/>
    <property type="project" value="InterPro"/>
</dbReference>
<dbReference type="Pfam" id="PF19327">
    <property type="entry name" value="Ap4A_phos_N"/>
    <property type="match status" value="1"/>
</dbReference>
<reference evidence="3" key="1">
    <citation type="journal article" date="2015" name="Nature">
        <title>Complex archaea that bridge the gap between prokaryotes and eukaryotes.</title>
        <authorList>
            <person name="Spang A."/>
            <person name="Saw J.H."/>
            <person name="Jorgensen S.L."/>
            <person name="Zaremba-Niedzwiedzka K."/>
            <person name="Martijn J."/>
            <person name="Lind A.E."/>
            <person name="van Eijk R."/>
            <person name="Schleper C."/>
            <person name="Guy L."/>
            <person name="Ettema T.J."/>
        </authorList>
    </citation>
    <scope>NUCLEOTIDE SEQUENCE</scope>
</reference>
<dbReference type="Gene3D" id="3.30.428.70">
    <property type="match status" value="1"/>
</dbReference>